<dbReference type="InterPro" id="IPR000436">
    <property type="entry name" value="Sushi_SCR_CCP_dom"/>
</dbReference>
<dbReference type="EMBL" id="UXUI01007721">
    <property type="protein sequence ID" value="VDD89041.1"/>
    <property type="molecule type" value="Genomic_DNA"/>
</dbReference>
<keyword evidence="4" id="KW-0768">Sushi</keyword>
<evidence type="ECO:0000313" key="7">
    <source>
        <dbReference type="Proteomes" id="UP000274131"/>
    </source>
</evidence>
<dbReference type="WBParaSite" id="EVEC_0000423501-mRNA-1">
    <property type="protein sequence ID" value="EVEC_0000423501-mRNA-1"/>
    <property type="gene ID" value="EVEC_0000423501"/>
</dbReference>
<dbReference type="Pfam" id="PF00084">
    <property type="entry name" value="Sushi"/>
    <property type="match status" value="3"/>
</dbReference>
<keyword evidence="7" id="KW-1185">Reference proteome</keyword>
<keyword evidence="2" id="KW-0677">Repeat</keyword>
<evidence type="ECO:0000256" key="3">
    <source>
        <dbReference type="ARBA" id="ARBA00023157"/>
    </source>
</evidence>
<reference evidence="6 7" key="2">
    <citation type="submission" date="2018-10" db="EMBL/GenBank/DDBJ databases">
        <authorList>
            <consortium name="Pathogen Informatics"/>
        </authorList>
    </citation>
    <scope>NUCLEOTIDE SEQUENCE [LARGE SCALE GENOMIC DNA]</scope>
</reference>
<name>A0A0N4V2K8_ENTVE</name>
<evidence type="ECO:0000313" key="6">
    <source>
        <dbReference type="EMBL" id="VDD89041.1"/>
    </source>
</evidence>
<evidence type="ECO:0000256" key="4">
    <source>
        <dbReference type="PROSITE-ProRule" id="PRU00302"/>
    </source>
</evidence>
<evidence type="ECO:0000256" key="2">
    <source>
        <dbReference type="ARBA" id="ARBA00022737"/>
    </source>
</evidence>
<feature type="disulfide bond" evidence="4">
    <location>
        <begin position="416"/>
        <end position="443"/>
    </location>
</feature>
<dbReference type="PANTHER" id="PTHR45656:SF4">
    <property type="entry name" value="PROTEIN CBR-CLEC-78"/>
    <property type="match status" value="1"/>
</dbReference>
<reference evidence="8" key="1">
    <citation type="submission" date="2017-02" db="UniProtKB">
        <authorList>
            <consortium name="WormBaseParasite"/>
        </authorList>
    </citation>
    <scope>IDENTIFICATION</scope>
</reference>
<dbReference type="Proteomes" id="UP000274131">
    <property type="component" value="Unassembled WGS sequence"/>
</dbReference>
<organism evidence="8">
    <name type="scientific">Enterobius vermicularis</name>
    <name type="common">Human pinworm</name>
    <dbReference type="NCBI Taxonomy" id="51028"/>
    <lineage>
        <taxon>Eukaryota</taxon>
        <taxon>Metazoa</taxon>
        <taxon>Ecdysozoa</taxon>
        <taxon>Nematoda</taxon>
        <taxon>Chromadorea</taxon>
        <taxon>Rhabditida</taxon>
        <taxon>Spirurina</taxon>
        <taxon>Oxyuridomorpha</taxon>
        <taxon>Oxyuroidea</taxon>
        <taxon>Oxyuridae</taxon>
        <taxon>Enterobius</taxon>
    </lineage>
</organism>
<dbReference type="SUPFAM" id="SSF57535">
    <property type="entry name" value="Complement control module/SCR domain"/>
    <property type="match status" value="3"/>
</dbReference>
<evidence type="ECO:0000313" key="8">
    <source>
        <dbReference type="WBParaSite" id="EVEC_0000423501-mRNA-1"/>
    </source>
</evidence>
<evidence type="ECO:0000259" key="5">
    <source>
        <dbReference type="PROSITE" id="PS50923"/>
    </source>
</evidence>
<feature type="domain" description="Sushi" evidence="5">
    <location>
        <begin position="387"/>
        <end position="445"/>
    </location>
</feature>
<dbReference type="InterPro" id="IPR035976">
    <property type="entry name" value="Sushi/SCR/CCP_sf"/>
</dbReference>
<dbReference type="STRING" id="51028.A0A0N4V2K8"/>
<proteinExistence type="predicted"/>
<comment type="caution">
    <text evidence="4">Lacks conserved residue(s) required for the propagation of feature annotation.</text>
</comment>
<dbReference type="Gene3D" id="2.10.70.10">
    <property type="entry name" value="Complement Module, domain 1"/>
    <property type="match status" value="4"/>
</dbReference>
<feature type="domain" description="Sushi" evidence="5">
    <location>
        <begin position="328"/>
        <end position="386"/>
    </location>
</feature>
<dbReference type="OrthoDB" id="9991441at2759"/>
<gene>
    <name evidence="6" type="ORF">EVEC_LOCUS3943</name>
</gene>
<dbReference type="SMART" id="SM00032">
    <property type="entry name" value="CCP"/>
    <property type="match status" value="5"/>
</dbReference>
<dbReference type="CDD" id="cd00033">
    <property type="entry name" value="CCP"/>
    <property type="match status" value="3"/>
</dbReference>
<evidence type="ECO:0000256" key="1">
    <source>
        <dbReference type="ARBA" id="ARBA00022729"/>
    </source>
</evidence>
<dbReference type="PROSITE" id="PS50923">
    <property type="entry name" value="SUSHI"/>
    <property type="match status" value="3"/>
</dbReference>
<sequence length="509" mass="57454">MSPSAEIFKSYWETPSLAPVSVCKYFLAFLTAYDETPKLLQILGRHLTKPCLRPNIKRSFIAYRSTNTLGVASKIFISSHQPAFNNGTVIRYKCKPNEVSTKWNSIICSDGSWNFYHEPCGKNNVVCSYDIPETSGRILKLRCRHDHGTCDYEVDLSSRIRAYSPDLKRYITFSQKFPENAILQFSCADVGEKQLRGNDYTICRNNQWIFKIPKCVALNIEDGPPPIRFQVQHGPYSVSPRGELIVNVASTVYLYCLFAFGKKQPVWKTTSEYRDYPQHILSTADLHYGNCSAFQLIINAALFQDQGEFQCVSYDGQRNSIKILVKDKTCDRPQNRPMLRTYPTQHQYFTGASIQFSCPEKYQLDGARSSICIDGHWSHPPPTCQPSQCPPISLTEDALSVTVTSYAYGGLAHFTCSSTHELVGSEYLQCSTNGKWTNNTPKCKSTLQCTFPGISPHCKMNAIPRPIYLQNDIVIYYPEDSEYKLDSEGVLVCLATGSWSKPVPTCSTV</sequence>
<keyword evidence="1" id="KW-0732">Signal</keyword>
<protein>
    <submittedName>
        <fullName evidence="8">Sushi, von Willebrand factor type A, EGF and pentraxin domain-containing protein 1</fullName>
    </submittedName>
</protein>
<dbReference type="InterPro" id="IPR051277">
    <property type="entry name" value="SEZ6_CSMD_C4BPB_Regulators"/>
</dbReference>
<dbReference type="InterPro" id="IPR013783">
    <property type="entry name" value="Ig-like_fold"/>
</dbReference>
<dbReference type="AlphaFoldDB" id="A0A0N4V2K8"/>
<feature type="domain" description="Sushi" evidence="5">
    <location>
        <begin position="447"/>
        <end position="508"/>
    </location>
</feature>
<dbReference type="Gene3D" id="2.60.40.10">
    <property type="entry name" value="Immunoglobulins"/>
    <property type="match status" value="1"/>
</dbReference>
<keyword evidence="3 4" id="KW-1015">Disulfide bond</keyword>
<dbReference type="PANTHER" id="PTHR45656">
    <property type="entry name" value="PROTEIN CBR-CLEC-78"/>
    <property type="match status" value="1"/>
</dbReference>
<accession>A0A0N4V2K8</accession>